<organism evidence="3 4">
    <name type="scientific">Sporothrix curviconia</name>
    <dbReference type="NCBI Taxonomy" id="1260050"/>
    <lineage>
        <taxon>Eukaryota</taxon>
        <taxon>Fungi</taxon>
        <taxon>Dikarya</taxon>
        <taxon>Ascomycota</taxon>
        <taxon>Pezizomycotina</taxon>
        <taxon>Sordariomycetes</taxon>
        <taxon>Sordariomycetidae</taxon>
        <taxon>Ophiostomatales</taxon>
        <taxon>Ophiostomataceae</taxon>
        <taxon>Sporothrix</taxon>
    </lineage>
</organism>
<evidence type="ECO:0000259" key="2">
    <source>
        <dbReference type="Pfam" id="PF25545"/>
    </source>
</evidence>
<feature type="region of interest" description="Disordered" evidence="1">
    <location>
        <begin position="209"/>
        <end position="265"/>
    </location>
</feature>
<reference evidence="3 4" key="1">
    <citation type="submission" date="2024-01" db="EMBL/GenBank/DDBJ databases">
        <authorList>
            <person name="Allen C."/>
            <person name="Tagirdzhanova G."/>
        </authorList>
    </citation>
    <scope>NUCLEOTIDE SEQUENCE [LARGE SCALE GENOMIC DNA]</scope>
</reference>
<evidence type="ECO:0000313" key="3">
    <source>
        <dbReference type="EMBL" id="CAK7235386.1"/>
    </source>
</evidence>
<feature type="domain" description="DUF7924" evidence="2">
    <location>
        <begin position="50"/>
        <end position="178"/>
    </location>
</feature>
<keyword evidence="4" id="KW-1185">Reference proteome</keyword>
<evidence type="ECO:0000313" key="4">
    <source>
        <dbReference type="Proteomes" id="UP001642405"/>
    </source>
</evidence>
<evidence type="ECO:0000256" key="1">
    <source>
        <dbReference type="SAM" id="MobiDB-lite"/>
    </source>
</evidence>
<gene>
    <name evidence="3" type="ORF">SCUCBS95973_009252</name>
</gene>
<sequence length="281" mass="30214">MDARAKDDDDVLANVMPAIIGPPTPAHPSGRNVVFRNLESLTDGTIAPAAPDIYYGAQPEGLCRPARDALRHHIMPSTMESRPLAPNFFVEVKGPDGSAAVASRQIRYDGAYGARAMHSLQNYGTEGDLQYDGQSYTISSVYHAGQLQLYAHHPTAPISEGGRPEYHMTQVGTWATTGNIDSFRRGATAFRNARDLAKQHRDGFIQAANAKASHPRPSASHTNPPGWWDGDEALQQDISNAYDDNFGDGGEEAAIPQGFYTGEDSVDDASLEVAASFTPGS</sequence>
<dbReference type="Proteomes" id="UP001642405">
    <property type="component" value="Unassembled WGS sequence"/>
</dbReference>
<accession>A0ABP0CWH9</accession>
<name>A0ABP0CWH9_9PEZI</name>
<comment type="caution">
    <text evidence="3">The sequence shown here is derived from an EMBL/GenBank/DDBJ whole genome shotgun (WGS) entry which is preliminary data.</text>
</comment>
<dbReference type="Pfam" id="PF25545">
    <property type="entry name" value="DUF7924"/>
    <property type="match status" value="1"/>
</dbReference>
<protein>
    <recommendedName>
        <fullName evidence="2">DUF7924 domain-containing protein</fullName>
    </recommendedName>
</protein>
<proteinExistence type="predicted"/>
<dbReference type="EMBL" id="CAWUHB010000098">
    <property type="protein sequence ID" value="CAK7235386.1"/>
    <property type="molecule type" value="Genomic_DNA"/>
</dbReference>
<dbReference type="InterPro" id="IPR057684">
    <property type="entry name" value="DUF7924"/>
</dbReference>